<name>A0A1G2DGU5_9BACT</name>
<proteinExistence type="predicted"/>
<accession>A0A1G2DGU5</accession>
<sequence>MTKETRNTEPTLQELEEQEEICRKATAEAERDLEEGRTTEAVFEDLRTRYFLAKQAVRDFRADVQ</sequence>
<evidence type="ECO:0000313" key="1">
    <source>
        <dbReference type="EMBL" id="OGZ12642.1"/>
    </source>
</evidence>
<dbReference type="EMBL" id="MHLO01000016">
    <property type="protein sequence ID" value="OGZ12642.1"/>
    <property type="molecule type" value="Genomic_DNA"/>
</dbReference>
<dbReference type="AlphaFoldDB" id="A0A1G2DGU5"/>
<gene>
    <name evidence="1" type="ORF">A3C93_06045</name>
</gene>
<evidence type="ECO:0000313" key="2">
    <source>
        <dbReference type="Proteomes" id="UP000178636"/>
    </source>
</evidence>
<reference evidence="1 2" key="1">
    <citation type="journal article" date="2016" name="Nat. Commun.">
        <title>Thousands of microbial genomes shed light on interconnected biogeochemical processes in an aquifer system.</title>
        <authorList>
            <person name="Anantharaman K."/>
            <person name="Brown C.T."/>
            <person name="Hug L.A."/>
            <person name="Sharon I."/>
            <person name="Castelle C.J."/>
            <person name="Probst A.J."/>
            <person name="Thomas B.C."/>
            <person name="Singh A."/>
            <person name="Wilkins M.J."/>
            <person name="Karaoz U."/>
            <person name="Brodie E.L."/>
            <person name="Williams K.H."/>
            <person name="Hubbard S.S."/>
            <person name="Banfield J.F."/>
        </authorList>
    </citation>
    <scope>NUCLEOTIDE SEQUENCE [LARGE SCALE GENOMIC DNA]</scope>
</reference>
<comment type="caution">
    <text evidence="1">The sequence shown here is derived from an EMBL/GenBank/DDBJ whole genome shotgun (WGS) entry which is preliminary data.</text>
</comment>
<protein>
    <submittedName>
        <fullName evidence="1">Uncharacterized protein</fullName>
    </submittedName>
</protein>
<dbReference type="Proteomes" id="UP000178636">
    <property type="component" value="Unassembled WGS sequence"/>
</dbReference>
<organism evidence="1 2">
    <name type="scientific">Candidatus Lloydbacteria bacterium RIFCSPHIGHO2_02_FULL_54_17</name>
    <dbReference type="NCBI Taxonomy" id="1798664"/>
    <lineage>
        <taxon>Bacteria</taxon>
        <taxon>Candidatus Lloydiibacteriota</taxon>
    </lineage>
</organism>